<gene>
    <name evidence="3" type="ORF">ACFFGN_06340</name>
</gene>
<dbReference type="RefSeq" id="WP_380044372.1">
    <property type="nucleotide sequence ID" value="NZ_JBHLTC010000006.1"/>
</dbReference>
<dbReference type="EMBL" id="JBHLTC010000006">
    <property type="protein sequence ID" value="MFC0623671.1"/>
    <property type="molecule type" value="Genomic_DNA"/>
</dbReference>
<evidence type="ECO:0000313" key="4">
    <source>
        <dbReference type="Proteomes" id="UP001589890"/>
    </source>
</evidence>
<feature type="chain" id="PRO_5045258309" evidence="2">
    <location>
        <begin position="21"/>
        <end position="274"/>
    </location>
</feature>
<keyword evidence="2" id="KW-0732">Signal</keyword>
<organism evidence="3 4">
    <name type="scientific">Kribbella deserti</name>
    <dbReference type="NCBI Taxonomy" id="1926257"/>
    <lineage>
        <taxon>Bacteria</taxon>
        <taxon>Bacillati</taxon>
        <taxon>Actinomycetota</taxon>
        <taxon>Actinomycetes</taxon>
        <taxon>Propionibacteriales</taxon>
        <taxon>Kribbellaceae</taxon>
        <taxon>Kribbella</taxon>
    </lineage>
</organism>
<keyword evidence="1" id="KW-0812">Transmembrane</keyword>
<proteinExistence type="predicted"/>
<dbReference type="NCBIfam" id="NF038134">
    <property type="entry name" value="choice_anch_M"/>
    <property type="match status" value="1"/>
</dbReference>
<dbReference type="NCBIfam" id="TIGR03769">
    <property type="entry name" value="P_ac_wall_RPT"/>
    <property type="match status" value="1"/>
</dbReference>
<keyword evidence="1" id="KW-0472">Membrane</keyword>
<keyword evidence="1" id="KW-1133">Transmembrane helix</keyword>
<sequence>MKAIALVLLSTTGLSLAPSAATPSVPAATEQVVIATGHVDLGPRFVDGKWTVQLRDDTTDPETWRPLENVVLQATGKSQLTVPADPAYAFLGKAGQKLWVIPQVQQAGVVWPGWNTQDVEVATRVDREVTWSLEGVEGPGAFTLFLNSDFGKPAPVFDSRKPLPQTTGVDVNTHVHGNWTFDAEGTYLLDIAMTAKLTDGSTVTDRRPLRLYAGDGDARTAFAVQPKAIAQPAASSEDGTPWPLIATGAAALVVVVAAAFLLTRRRRRTGKASA</sequence>
<protein>
    <submittedName>
        <fullName evidence="3">Choice-of-anchor M domain-containing protein</fullName>
    </submittedName>
</protein>
<feature type="transmembrane region" description="Helical" evidence="1">
    <location>
        <begin position="242"/>
        <end position="262"/>
    </location>
</feature>
<feature type="signal peptide" evidence="2">
    <location>
        <begin position="1"/>
        <end position="20"/>
    </location>
</feature>
<reference evidence="3 4" key="1">
    <citation type="submission" date="2024-09" db="EMBL/GenBank/DDBJ databases">
        <authorList>
            <person name="Sun Q."/>
            <person name="Mori K."/>
        </authorList>
    </citation>
    <scope>NUCLEOTIDE SEQUENCE [LARGE SCALE GENOMIC DNA]</scope>
    <source>
        <strain evidence="3 4">CGMCC 1.15906</strain>
    </source>
</reference>
<evidence type="ECO:0000256" key="2">
    <source>
        <dbReference type="SAM" id="SignalP"/>
    </source>
</evidence>
<keyword evidence="4" id="KW-1185">Reference proteome</keyword>
<evidence type="ECO:0000313" key="3">
    <source>
        <dbReference type="EMBL" id="MFC0623671.1"/>
    </source>
</evidence>
<comment type="caution">
    <text evidence="3">The sequence shown here is derived from an EMBL/GenBank/DDBJ whole genome shotgun (WGS) entry which is preliminary data.</text>
</comment>
<dbReference type="InterPro" id="IPR022435">
    <property type="entry name" value="Surface-anchored_actinobac"/>
</dbReference>
<evidence type="ECO:0000256" key="1">
    <source>
        <dbReference type="SAM" id="Phobius"/>
    </source>
</evidence>
<dbReference type="Proteomes" id="UP001589890">
    <property type="component" value="Unassembled WGS sequence"/>
</dbReference>
<name>A0ABV6QGA6_9ACTN</name>
<accession>A0ABV6QGA6</accession>